<evidence type="ECO:0000313" key="3">
    <source>
        <dbReference type="Proteomes" id="UP000274429"/>
    </source>
</evidence>
<dbReference type="WBParaSite" id="TTAC_0001051501-mRNA-1">
    <property type="protein sequence ID" value="TTAC_0001051501-mRNA-1"/>
    <property type="gene ID" value="TTAC_0001051501"/>
</dbReference>
<feature type="region of interest" description="Disordered" evidence="1">
    <location>
        <begin position="59"/>
        <end position="79"/>
    </location>
</feature>
<proteinExistence type="predicted"/>
<dbReference type="AlphaFoldDB" id="A0A0R3XAD8"/>
<dbReference type="InterPro" id="IPR032413">
    <property type="entry name" value="Arm_3"/>
</dbReference>
<evidence type="ECO:0000313" key="4">
    <source>
        <dbReference type="WBParaSite" id="TTAC_0001051501-mRNA-1"/>
    </source>
</evidence>
<evidence type="ECO:0000313" key="2">
    <source>
        <dbReference type="EMBL" id="VDM35478.1"/>
    </source>
</evidence>
<dbReference type="STRING" id="6205.A0A0R3XAD8"/>
<accession>A0A0R3XAD8</accession>
<sequence length="93" mass="10002">MAGSMLEDVISSIESCGGLNLIEDLQQNVNPSIFKSAYNILEMLYGSNYDETVAAEEEFDAANSGSGNNPPSGDGNEDTFTFAAKTDNMLFDF</sequence>
<evidence type="ECO:0000256" key="1">
    <source>
        <dbReference type="SAM" id="MobiDB-lite"/>
    </source>
</evidence>
<dbReference type="Proteomes" id="UP000274429">
    <property type="component" value="Unassembled WGS sequence"/>
</dbReference>
<keyword evidence="3" id="KW-1185">Reference proteome</keyword>
<gene>
    <name evidence="2" type="ORF">TTAC_LOCUS10498</name>
</gene>
<organism evidence="4">
    <name type="scientific">Hydatigena taeniaeformis</name>
    <name type="common">Feline tapeworm</name>
    <name type="synonym">Taenia taeniaeformis</name>
    <dbReference type="NCBI Taxonomy" id="6205"/>
    <lineage>
        <taxon>Eukaryota</taxon>
        <taxon>Metazoa</taxon>
        <taxon>Spiralia</taxon>
        <taxon>Lophotrochozoa</taxon>
        <taxon>Platyhelminthes</taxon>
        <taxon>Cestoda</taxon>
        <taxon>Eucestoda</taxon>
        <taxon>Cyclophyllidea</taxon>
        <taxon>Taeniidae</taxon>
        <taxon>Hydatigera</taxon>
    </lineage>
</organism>
<protein>
    <submittedName>
        <fullName evidence="4">Importin subunit alpha-1-like</fullName>
    </submittedName>
</protein>
<name>A0A0R3XAD8_HYDTA</name>
<reference evidence="4" key="1">
    <citation type="submission" date="2017-02" db="UniProtKB">
        <authorList>
            <consortium name="WormBaseParasite"/>
        </authorList>
    </citation>
    <scope>IDENTIFICATION</scope>
</reference>
<dbReference type="Pfam" id="PF16186">
    <property type="entry name" value="Arm_3"/>
    <property type="match status" value="1"/>
</dbReference>
<reference evidence="2 3" key="2">
    <citation type="submission" date="2018-11" db="EMBL/GenBank/DDBJ databases">
        <authorList>
            <consortium name="Pathogen Informatics"/>
        </authorList>
    </citation>
    <scope>NUCLEOTIDE SEQUENCE [LARGE SCALE GENOMIC DNA]</scope>
</reference>
<dbReference type="EMBL" id="UYWX01021769">
    <property type="protein sequence ID" value="VDM35478.1"/>
    <property type="molecule type" value="Genomic_DNA"/>
</dbReference>
<feature type="compositionally biased region" description="Low complexity" evidence="1">
    <location>
        <begin position="63"/>
        <end position="74"/>
    </location>
</feature>